<dbReference type="Proteomes" id="UP000008634">
    <property type="component" value="Chromosome"/>
</dbReference>
<keyword evidence="1" id="KW-0472">Membrane</keyword>
<accession>E6X8M8</accession>
<keyword evidence="1" id="KW-0812">Transmembrane</keyword>
<organism evidence="2 3">
    <name type="scientific">Cellulophaga algicola (strain DSM 14237 / IC166 / ACAM 630)</name>
    <dbReference type="NCBI Taxonomy" id="688270"/>
    <lineage>
        <taxon>Bacteria</taxon>
        <taxon>Pseudomonadati</taxon>
        <taxon>Bacteroidota</taxon>
        <taxon>Flavobacteriia</taxon>
        <taxon>Flavobacteriales</taxon>
        <taxon>Flavobacteriaceae</taxon>
        <taxon>Cellulophaga</taxon>
    </lineage>
</organism>
<dbReference type="STRING" id="688270.Celal_0269"/>
<evidence type="ECO:0000313" key="2">
    <source>
        <dbReference type="EMBL" id="ADV47615.1"/>
    </source>
</evidence>
<dbReference type="eggNOG" id="ENOG5032SMF">
    <property type="taxonomic scope" value="Bacteria"/>
</dbReference>
<reference evidence="2 3" key="1">
    <citation type="journal article" date="2010" name="Stand. Genomic Sci.">
        <title>Complete genome sequence of Cellulophaga algicola type strain (IC166).</title>
        <authorList>
            <person name="Abt B."/>
            <person name="Lu M."/>
            <person name="Misra M."/>
            <person name="Han C."/>
            <person name="Nolan M."/>
            <person name="Lucas S."/>
            <person name="Hammon N."/>
            <person name="Deshpande S."/>
            <person name="Cheng J.F."/>
            <person name="Tapia R."/>
            <person name="Goodwin L."/>
            <person name="Pitluck S."/>
            <person name="Liolios K."/>
            <person name="Pagani I."/>
            <person name="Ivanova N."/>
            <person name="Mavromatis K."/>
            <person name="Ovchinikova G."/>
            <person name="Pati A."/>
            <person name="Chen A."/>
            <person name="Palaniappan K."/>
            <person name="Land M."/>
            <person name="Hauser L."/>
            <person name="Chang Y.J."/>
            <person name="Jeffries C.D."/>
            <person name="Detter J.C."/>
            <person name="Brambilla E."/>
            <person name="Rohde M."/>
            <person name="Tindall B.J."/>
            <person name="Goker M."/>
            <person name="Woyke T."/>
            <person name="Bristow J."/>
            <person name="Eisen J.A."/>
            <person name="Markowitz V."/>
            <person name="Hugenholtz P."/>
            <person name="Kyrpides N.C."/>
            <person name="Klenk H.P."/>
            <person name="Lapidus A."/>
        </authorList>
    </citation>
    <scope>NUCLEOTIDE SEQUENCE [LARGE SCALE GENOMIC DNA]</scope>
    <source>
        <strain evidence="3">DSM 14237 / IC166 / ACAM 630</strain>
    </source>
</reference>
<keyword evidence="1" id="KW-1133">Transmembrane helix</keyword>
<dbReference type="OrthoDB" id="996585at2"/>
<protein>
    <submittedName>
        <fullName evidence="2">Uncharacterized protein</fullName>
    </submittedName>
</protein>
<evidence type="ECO:0000256" key="1">
    <source>
        <dbReference type="SAM" id="Phobius"/>
    </source>
</evidence>
<evidence type="ECO:0000313" key="3">
    <source>
        <dbReference type="Proteomes" id="UP000008634"/>
    </source>
</evidence>
<dbReference type="KEGG" id="cao:Celal_0269"/>
<dbReference type="AlphaFoldDB" id="E6X8M8"/>
<dbReference type="HOGENOM" id="CLU_1465696_0_0_10"/>
<gene>
    <name evidence="2" type="ordered locus">Celal_0269</name>
</gene>
<feature type="transmembrane region" description="Helical" evidence="1">
    <location>
        <begin position="7"/>
        <end position="25"/>
    </location>
</feature>
<proteinExistence type="predicted"/>
<keyword evidence="3" id="KW-1185">Reference proteome</keyword>
<dbReference type="RefSeq" id="WP_013549110.1">
    <property type="nucleotide sequence ID" value="NC_014934.1"/>
</dbReference>
<dbReference type="EMBL" id="CP002453">
    <property type="protein sequence ID" value="ADV47615.1"/>
    <property type="molecule type" value="Genomic_DNA"/>
</dbReference>
<name>E6X8M8_CELAD</name>
<sequence length="184" mass="21355">MKRLKNSIKYLAIIILLIIPFRGFLFRTSVNYSEIDHRKNVELTDKKLIAEINNQTKGKVLNIEEIIELSNEITSDNLAFSLHRVSSNANAVYTSKKANCIGYSSLFNSIGTYMLQQQQQTDTYEFIHLVGALDVLGFNIHNLFDNPFFKDHDYNEIINKKTHTKLFVDPSLRDYLRIEYVSSR</sequence>